<organism evidence="2 3">
    <name type="scientific">Plakobranchus ocellatus</name>
    <dbReference type="NCBI Taxonomy" id="259542"/>
    <lineage>
        <taxon>Eukaryota</taxon>
        <taxon>Metazoa</taxon>
        <taxon>Spiralia</taxon>
        <taxon>Lophotrochozoa</taxon>
        <taxon>Mollusca</taxon>
        <taxon>Gastropoda</taxon>
        <taxon>Heterobranchia</taxon>
        <taxon>Euthyneura</taxon>
        <taxon>Panpulmonata</taxon>
        <taxon>Sacoglossa</taxon>
        <taxon>Placobranchoidea</taxon>
        <taxon>Plakobranchidae</taxon>
        <taxon>Plakobranchus</taxon>
    </lineage>
</organism>
<feature type="compositionally biased region" description="Basic and acidic residues" evidence="1">
    <location>
        <begin position="28"/>
        <end position="38"/>
    </location>
</feature>
<proteinExistence type="predicted"/>
<accession>A0AAV3YC04</accession>
<dbReference type="Proteomes" id="UP000735302">
    <property type="component" value="Unassembled WGS sequence"/>
</dbReference>
<evidence type="ECO:0000313" key="3">
    <source>
        <dbReference type="Proteomes" id="UP000735302"/>
    </source>
</evidence>
<reference evidence="2 3" key="1">
    <citation type="journal article" date="2021" name="Elife">
        <title>Chloroplast acquisition without the gene transfer in kleptoplastic sea slugs, Plakobranchus ocellatus.</title>
        <authorList>
            <person name="Maeda T."/>
            <person name="Takahashi S."/>
            <person name="Yoshida T."/>
            <person name="Shimamura S."/>
            <person name="Takaki Y."/>
            <person name="Nagai Y."/>
            <person name="Toyoda A."/>
            <person name="Suzuki Y."/>
            <person name="Arimoto A."/>
            <person name="Ishii H."/>
            <person name="Satoh N."/>
            <person name="Nishiyama T."/>
            <person name="Hasebe M."/>
            <person name="Maruyama T."/>
            <person name="Minagawa J."/>
            <person name="Obokata J."/>
            <person name="Shigenobu S."/>
        </authorList>
    </citation>
    <scope>NUCLEOTIDE SEQUENCE [LARGE SCALE GENOMIC DNA]</scope>
</reference>
<evidence type="ECO:0000313" key="2">
    <source>
        <dbReference type="EMBL" id="GFN80027.1"/>
    </source>
</evidence>
<dbReference type="EMBL" id="BLXT01000774">
    <property type="protein sequence ID" value="GFN80027.1"/>
    <property type="molecule type" value="Genomic_DNA"/>
</dbReference>
<comment type="caution">
    <text evidence="2">The sequence shown here is derived from an EMBL/GenBank/DDBJ whole genome shotgun (WGS) entry which is preliminary data.</text>
</comment>
<feature type="compositionally biased region" description="Basic residues" evidence="1">
    <location>
        <begin position="17"/>
        <end position="26"/>
    </location>
</feature>
<dbReference type="AlphaFoldDB" id="A0AAV3YC04"/>
<name>A0AAV3YC04_9GAST</name>
<feature type="compositionally biased region" description="Basic and acidic residues" evidence="1">
    <location>
        <begin position="1"/>
        <end position="16"/>
    </location>
</feature>
<keyword evidence="3" id="KW-1185">Reference proteome</keyword>
<sequence>MERKGRDQRESSDGQKQRVKRKKIRLLTRSDSKRESRNQLRNPNIGQVGKMRYRDLLHGMRSSTWRHSKVAVHDRLPSNVNLMRCGMKDASTVPKQTDFRELSQLLQSNSKSGQLYVAIQRSVIRSHYSNM</sequence>
<evidence type="ECO:0000256" key="1">
    <source>
        <dbReference type="SAM" id="MobiDB-lite"/>
    </source>
</evidence>
<feature type="region of interest" description="Disordered" evidence="1">
    <location>
        <begin position="1"/>
        <end position="47"/>
    </location>
</feature>
<gene>
    <name evidence="2" type="ORF">PoB_000653300</name>
</gene>
<protein>
    <submittedName>
        <fullName evidence="2">Uncharacterized protein</fullName>
    </submittedName>
</protein>